<accession>A0AB73T657</accession>
<evidence type="ECO:0000256" key="1">
    <source>
        <dbReference type="ARBA" id="ARBA00022491"/>
    </source>
</evidence>
<keyword evidence="2" id="KW-0805">Transcription regulation</keyword>
<evidence type="ECO:0000256" key="3">
    <source>
        <dbReference type="ARBA" id="ARBA00023125"/>
    </source>
</evidence>
<dbReference type="EMBL" id="QGGY01000004">
    <property type="protein sequence ID" value="PWJ76790.1"/>
    <property type="molecule type" value="Genomic_DNA"/>
</dbReference>
<dbReference type="InterPro" id="IPR046335">
    <property type="entry name" value="LacI/GalR-like_sensor"/>
</dbReference>
<dbReference type="PANTHER" id="PTHR30146:SF148">
    <property type="entry name" value="HTH-TYPE TRANSCRIPTIONAL REPRESSOR PURR-RELATED"/>
    <property type="match status" value="1"/>
</dbReference>
<proteinExistence type="predicted"/>
<organism evidence="6 7">
    <name type="scientific">Murimonas intestini</name>
    <dbReference type="NCBI Taxonomy" id="1337051"/>
    <lineage>
        <taxon>Bacteria</taxon>
        <taxon>Bacillati</taxon>
        <taxon>Bacillota</taxon>
        <taxon>Clostridia</taxon>
        <taxon>Lachnospirales</taxon>
        <taxon>Lachnospiraceae</taxon>
        <taxon>Murimonas</taxon>
    </lineage>
</organism>
<name>A0AB73T657_9FIRM</name>
<keyword evidence="7" id="KW-1185">Reference proteome</keyword>
<dbReference type="SUPFAM" id="SSF53822">
    <property type="entry name" value="Periplasmic binding protein-like I"/>
    <property type="match status" value="1"/>
</dbReference>
<feature type="domain" description="Transcriptional regulator LacI/GalR-like sensor" evidence="5">
    <location>
        <begin position="126"/>
        <end position="272"/>
    </location>
</feature>
<dbReference type="InterPro" id="IPR028082">
    <property type="entry name" value="Peripla_BP_I"/>
</dbReference>
<evidence type="ECO:0000313" key="7">
    <source>
        <dbReference type="Proteomes" id="UP000245412"/>
    </source>
</evidence>
<dbReference type="Proteomes" id="UP000245412">
    <property type="component" value="Unassembled WGS sequence"/>
</dbReference>
<protein>
    <submittedName>
        <fullName evidence="6">DNA-binding LacI/PurR family transcriptional regulator</fullName>
    </submittedName>
</protein>
<dbReference type="Gene3D" id="3.40.50.2300">
    <property type="match status" value="2"/>
</dbReference>
<dbReference type="CDD" id="cd06267">
    <property type="entry name" value="PBP1_LacI_sugar_binding-like"/>
    <property type="match status" value="1"/>
</dbReference>
<dbReference type="PANTHER" id="PTHR30146">
    <property type="entry name" value="LACI-RELATED TRANSCRIPTIONAL REPRESSOR"/>
    <property type="match status" value="1"/>
</dbReference>
<evidence type="ECO:0000256" key="4">
    <source>
        <dbReference type="ARBA" id="ARBA00023163"/>
    </source>
</evidence>
<gene>
    <name evidence="6" type="ORF">C7383_104236</name>
</gene>
<evidence type="ECO:0000259" key="5">
    <source>
        <dbReference type="Pfam" id="PF13377"/>
    </source>
</evidence>
<evidence type="ECO:0000313" key="6">
    <source>
        <dbReference type="EMBL" id="PWJ76790.1"/>
    </source>
</evidence>
<evidence type="ECO:0000256" key="2">
    <source>
        <dbReference type="ARBA" id="ARBA00023015"/>
    </source>
</evidence>
<dbReference type="GO" id="GO:0000976">
    <property type="term" value="F:transcription cis-regulatory region binding"/>
    <property type="evidence" value="ECO:0007669"/>
    <property type="project" value="TreeGrafter"/>
</dbReference>
<reference evidence="6 7" key="1">
    <citation type="submission" date="2018-05" db="EMBL/GenBank/DDBJ databases">
        <authorList>
            <person name="Goeker M."/>
            <person name="Huntemann M."/>
            <person name="Clum A."/>
            <person name="Pillay M."/>
            <person name="Palaniappan K."/>
            <person name="Varghese N."/>
            <person name="Mikhailova N."/>
            <person name="Stamatis D."/>
            <person name="Reddy T."/>
            <person name="Daum C."/>
            <person name="Shapiro N."/>
            <person name="Ivanova N."/>
            <person name="Kyrpides N."/>
            <person name="Woyke T."/>
        </authorList>
    </citation>
    <scope>NUCLEOTIDE SEQUENCE [LARGE SCALE GENOMIC DNA]</scope>
    <source>
        <strain evidence="6 7">DSM 26524</strain>
    </source>
</reference>
<dbReference type="GO" id="GO:0003700">
    <property type="term" value="F:DNA-binding transcription factor activity"/>
    <property type="evidence" value="ECO:0007669"/>
    <property type="project" value="TreeGrafter"/>
</dbReference>
<dbReference type="Pfam" id="PF13377">
    <property type="entry name" value="Peripla_BP_3"/>
    <property type="match status" value="1"/>
</dbReference>
<keyword evidence="1" id="KW-0678">Repressor</keyword>
<comment type="caution">
    <text evidence="6">The sequence shown here is derived from an EMBL/GenBank/DDBJ whole genome shotgun (WGS) entry which is preliminary data.</text>
</comment>
<keyword evidence="4" id="KW-0804">Transcription</keyword>
<keyword evidence="3 6" id="KW-0238">DNA-binding</keyword>
<sequence>MGYTPNLIARSLKNNHSMTVAIIVPSIENHFYIDVLQYLEIKLHQYGYRLLVTFVQEGITTERDCLEVAASAQADALIFFPEDCQNLSYIEKSLNQFSIIQLFQSPYMQIDSITIDDAGGTEIGTNYLLDKGHRRILYVGDNQRISGLWKAIDSANVVHDSIRTLTSSVTVNELCDIIQDFHPTAVFSIATASETVWLAIRQLGLSIPDDISIITYDNSKWVSLVGLTAIAHDLEKITSLLVAQLLLRLKGDTSTPPQHIVISPFLIERSSVLKIN</sequence>
<dbReference type="AlphaFoldDB" id="A0AB73T657"/>